<sequence length="122" mass="13793">MNKNSKDISASDTAASDTFDWIGQIRKQIYKVRWALFASFITMLFFVLIGAISLAVALLAFSFLTGAIFISLRPSNKTISVKENIIDIEALRENNLFEFINILSEPCFIIDEKSIILHMNNN</sequence>
<dbReference type="AlphaFoldDB" id="A0A3B0W1C5"/>
<organism evidence="2">
    <name type="scientific">hydrothermal vent metagenome</name>
    <dbReference type="NCBI Taxonomy" id="652676"/>
    <lineage>
        <taxon>unclassified sequences</taxon>
        <taxon>metagenomes</taxon>
        <taxon>ecological metagenomes</taxon>
    </lineage>
</organism>
<proteinExistence type="predicted"/>
<evidence type="ECO:0000256" key="1">
    <source>
        <dbReference type="SAM" id="Phobius"/>
    </source>
</evidence>
<dbReference type="EMBL" id="UOFC01000255">
    <property type="protein sequence ID" value="VAW49091.1"/>
    <property type="molecule type" value="Genomic_DNA"/>
</dbReference>
<keyword evidence="1" id="KW-0472">Membrane</keyword>
<feature type="non-terminal residue" evidence="2">
    <location>
        <position position="122"/>
    </location>
</feature>
<name>A0A3B0W1C5_9ZZZZ</name>
<accession>A0A3B0W1C5</accession>
<reference evidence="2" key="1">
    <citation type="submission" date="2018-06" db="EMBL/GenBank/DDBJ databases">
        <authorList>
            <person name="Zhirakovskaya E."/>
        </authorList>
    </citation>
    <scope>NUCLEOTIDE SEQUENCE</scope>
</reference>
<evidence type="ECO:0000313" key="2">
    <source>
        <dbReference type="EMBL" id="VAW49091.1"/>
    </source>
</evidence>
<feature type="transmembrane region" description="Helical" evidence="1">
    <location>
        <begin position="34"/>
        <end position="64"/>
    </location>
</feature>
<keyword evidence="1" id="KW-0812">Transmembrane</keyword>
<gene>
    <name evidence="2" type="ORF">MNBD_GAMMA03-1991</name>
</gene>
<protein>
    <submittedName>
        <fullName evidence="2">Uncharacterized protein</fullName>
    </submittedName>
</protein>
<keyword evidence="1" id="KW-1133">Transmembrane helix</keyword>